<dbReference type="AlphaFoldDB" id="A0A0M9A3E5"/>
<dbReference type="PANTHER" id="PTHR11662">
    <property type="entry name" value="SOLUTE CARRIER FAMILY 17"/>
    <property type="match status" value="1"/>
</dbReference>
<protein>
    <submittedName>
        <fullName evidence="6">Sialin</fullName>
    </submittedName>
</protein>
<gene>
    <name evidence="6" type="ORF">WN51_12734</name>
</gene>
<evidence type="ECO:0000313" key="6">
    <source>
        <dbReference type="EMBL" id="KOX75049.1"/>
    </source>
</evidence>
<dbReference type="Pfam" id="PF07690">
    <property type="entry name" value="MFS_1"/>
    <property type="match status" value="1"/>
</dbReference>
<evidence type="ECO:0000256" key="5">
    <source>
        <dbReference type="SAM" id="Phobius"/>
    </source>
</evidence>
<dbReference type="Gene3D" id="1.20.1250.20">
    <property type="entry name" value="MFS general substrate transporter like domains"/>
    <property type="match status" value="1"/>
</dbReference>
<sequence length="790" mass="86775">MEDFVKRGSVQLVKQSSVQIKQAAKEVRAAVRARHVVAALVAVGFALCGAVEVSSSVALLANQKDNHAIIDTSWHCEMLVNVSSRNRTEDFEVILMELPPEERAESIMREAFLWGQVAGPILGGCLVWGRSGPSVVFSRAVLSACLASLLVPAAWRGPSHVALRLFQGLCTGATMPAAHMFAMTWFKSTHRSWYFSCYAAVSVGYCLTGWLGTAVVRSFGRDSLCYGLVCVALCWYFAFGRFVKDTPKSYQHDTNAAVIPWGKLLRSVPVWASAVATMGNQWGDATLALGMTKYLKLIYGFSTANDSVLTTLPHIGHFMAALTCGLLVDHVRESKIVSTTTARKLVVYTAHFIPAALLFVAGYAGCQALGAAWLGIAALLVSGTAPAGALAAIADLAPVESPACAAAACALCSTLGAAGLLAANYFVTQALHGSYPVTSKRLKKYITGNVKLFTLVKIAQIAGSWRLVFGVASVVLLTTAAVFLALGKGVPQPWIPSVARPRSHDAIYEQDALELDYEDVGVQTEPFNPFEEDAESAKNQENIQRCQVWSQSILKCLKSANIFYFVKMLIQQEVIFGPPYTRFYSFSKILFYVYKKMFNKNSKLVILTTLVVLVLIWRRVVLPVALYEIFKIRLSSVEFAQTSAIYTEFPAKLAFQIIIYDSFGYFEVESKSELLTRLKSHSLRVMFTDLKPKPNLIQLVDLRSADVTTVTPMRKLMGFYSSYVQARQICENLAQKTSFGTNCPNKINDGNEVMKILQTSQATTMIIIKFDKYNGNNNDILIQVEECLET</sequence>
<dbReference type="PANTHER" id="PTHR11662:SF411">
    <property type="entry name" value="GH05102P"/>
    <property type="match status" value="1"/>
</dbReference>
<dbReference type="STRING" id="166423.A0A0M9A3E5"/>
<dbReference type="SUPFAM" id="SSF103473">
    <property type="entry name" value="MFS general substrate transporter"/>
    <property type="match status" value="1"/>
</dbReference>
<feature type="transmembrane region" description="Helical" evidence="5">
    <location>
        <begin position="604"/>
        <end position="627"/>
    </location>
</feature>
<name>A0A0M9A3E5_9HYME</name>
<organism evidence="6 7">
    <name type="scientific">Melipona quadrifasciata</name>
    <dbReference type="NCBI Taxonomy" id="166423"/>
    <lineage>
        <taxon>Eukaryota</taxon>
        <taxon>Metazoa</taxon>
        <taxon>Ecdysozoa</taxon>
        <taxon>Arthropoda</taxon>
        <taxon>Hexapoda</taxon>
        <taxon>Insecta</taxon>
        <taxon>Pterygota</taxon>
        <taxon>Neoptera</taxon>
        <taxon>Endopterygota</taxon>
        <taxon>Hymenoptera</taxon>
        <taxon>Apocrita</taxon>
        <taxon>Aculeata</taxon>
        <taxon>Apoidea</taxon>
        <taxon>Anthophila</taxon>
        <taxon>Apidae</taxon>
        <taxon>Melipona</taxon>
    </lineage>
</organism>
<feature type="transmembrane region" description="Helical" evidence="5">
    <location>
        <begin position="405"/>
        <end position="427"/>
    </location>
</feature>
<keyword evidence="4 5" id="KW-0472">Membrane</keyword>
<keyword evidence="3 5" id="KW-1133">Transmembrane helix</keyword>
<dbReference type="GO" id="GO:0022857">
    <property type="term" value="F:transmembrane transporter activity"/>
    <property type="evidence" value="ECO:0007669"/>
    <property type="project" value="InterPro"/>
</dbReference>
<evidence type="ECO:0000256" key="2">
    <source>
        <dbReference type="ARBA" id="ARBA00022692"/>
    </source>
</evidence>
<dbReference type="InterPro" id="IPR011701">
    <property type="entry name" value="MFS"/>
</dbReference>
<dbReference type="GO" id="GO:0006820">
    <property type="term" value="P:monoatomic anion transport"/>
    <property type="evidence" value="ECO:0007669"/>
    <property type="project" value="TreeGrafter"/>
</dbReference>
<dbReference type="OrthoDB" id="2985014at2759"/>
<comment type="subcellular location">
    <subcellularLocation>
        <location evidence="1">Membrane</location>
        <topology evidence="1">Multi-pass membrane protein</topology>
    </subcellularLocation>
</comment>
<proteinExistence type="predicted"/>
<feature type="transmembrane region" description="Helical" evidence="5">
    <location>
        <begin position="345"/>
        <end position="365"/>
    </location>
</feature>
<keyword evidence="7" id="KW-1185">Reference proteome</keyword>
<reference evidence="6 7" key="1">
    <citation type="submission" date="2015-07" db="EMBL/GenBank/DDBJ databases">
        <title>The genome of Melipona quadrifasciata.</title>
        <authorList>
            <person name="Pan H."/>
            <person name="Kapheim K."/>
        </authorList>
    </citation>
    <scope>NUCLEOTIDE SEQUENCE [LARGE SCALE GENOMIC DNA]</scope>
    <source>
        <strain evidence="6">0111107301</strain>
        <tissue evidence="6">Whole body</tissue>
    </source>
</reference>
<keyword evidence="2 5" id="KW-0812">Transmembrane</keyword>
<feature type="transmembrane region" description="Helical" evidence="5">
    <location>
        <begin position="465"/>
        <end position="486"/>
    </location>
</feature>
<dbReference type="InterPro" id="IPR036259">
    <property type="entry name" value="MFS_trans_sf"/>
</dbReference>
<feature type="transmembrane region" description="Helical" evidence="5">
    <location>
        <begin position="36"/>
        <end position="61"/>
    </location>
</feature>
<dbReference type="EMBL" id="KQ435775">
    <property type="protein sequence ID" value="KOX75049.1"/>
    <property type="molecule type" value="Genomic_DNA"/>
</dbReference>
<evidence type="ECO:0000256" key="4">
    <source>
        <dbReference type="ARBA" id="ARBA00023136"/>
    </source>
</evidence>
<accession>A0A0M9A3E5</accession>
<feature type="transmembrane region" description="Helical" evidence="5">
    <location>
        <begin position="224"/>
        <end position="243"/>
    </location>
</feature>
<evidence type="ECO:0000256" key="1">
    <source>
        <dbReference type="ARBA" id="ARBA00004141"/>
    </source>
</evidence>
<feature type="transmembrane region" description="Helical" evidence="5">
    <location>
        <begin position="371"/>
        <end position="393"/>
    </location>
</feature>
<dbReference type="GO" id="GO:0016020">
    <property type="term" value="C:membrane"/>
    <property type="evidence" value="ECO:0007669"/>
    <property type="project" value="UniProtKB-SubCell"/>
</dbReference>
<dbReference type="Proteomes" id="UP000053105">
    <property type="component" value="Unassembled WGS sequence"/>
</dbReference>
<evidence type="ECO:0000313" key="7">
    <source>
        <dbReference type="Proteomes" id="UP000053105"/>
    </source>
</evidence>
<evidence type="ECO:0000256" key="3">
    <source>
        <dbReference type="ARBA" id="ARBA00022989"/>
    </source>
</evidence>
<feature type="transmembrane region" description="Helical" evidence="5">
    <location>
        <begin position="193"/>
        <end position="212"/>
    </location>
</feature>
<dbReference type="InterPro" id="IPR050382">
    <property type="entry name" value="MFS_Na/Anion_cotransporter"/>
</dbReference>